<comment type="caution">
    <text evidence="3">The sequence shown here is derived from an EMBL/GenBank/DDBJ whole genome shotgun (WGS) entry which is preliminary data.</text>
</comment>
<dbReference type="Pfam" id="PF25573">
    <property type="entry name" value="TPR_PSMD3_N"/>
    <property type="match status" value="1"/>
</dbReference>
<keyword evidence="4" id="KW-1185">Reference proteome</keyword>
<dbReference type="InterPro" id="IPR000717">
    <property type="entry name" value="PCI_dom"/>
</dbReference>
<evidence type="ECO:0000259" key="1">
    <source>
        <dbReference type="Pfam" id="PF01399"/>
    </source>
</evidence>
<keyword evidence="3" id="KW-0647">Proteasome</keyword>
<dbReference type="SMART" id="SM00753">
    <property type="entry name" value="PAM"/>
    <property type="match status" value="1"/>
</dbReference>
<name>A0AAW0LTL5_QUESU</name>
<dbReference type="AlphaFoldDB" id="A0AAW0LTL5"/>
<feature type="domain" description="26S proteasome non-ATPase regulatory subunit 3 N-terminal TPR repeats" evidence="2">
    <location>
        <begin position="214"/>
        <end position="264"/>
    </location>
</feature>
<dbReference type="InterPro" id="IPR050756">
    <property type="entry name" value="CSN3"/>
</dbReference>
<evidence type="ECO:0000259" key="2">
    <source>
        <dbReference type="Pfam" id="PF25573"/>
    </source>
</evidence>
<proteinExistence type="predicted"/>
<organism evidence="3 4">
    <name type="scientific">Quercus suber</name>
    <name type="common">Cork oak</name>
    <dbReference type="NCBI Taxonomy" id="58331"/>
    <lineage>
        <taxon>Eukaryota</taxon>
        <taxon>Viridiplantae</taxon>
        <taxon>Streptophyta</taxon>
        <taxon>Embryophyta</taxon>
        <taxon>Tracheophyta</taxon>
        <taxon>Spermatophyta</taxon>
        <taxon>Magnoliopsida</taxon>
        <taxon>eudicotyledons</taxon>
        <taxon>Gunneridae</taxon>
        <taxon>Pentapetalae</taxon>
        <taxon>rosids</taxon>
        <taxon>fabids</taxon>
        <taxon>Fagales</taxon>
        <taxon>Fagaceae</taxon>
        <taxon>Quercus</taxon>
    </lineage>
</organism>
<dbReference type="Proteomes" id="UP000237347">
    <property type="component" value="Unassembled WGS sequence"/>
</dbReference>
<feature type="domain" description="PCI" evidence="1">
    <location>
        <begin position="281"/>
        <end position="359"/>
    </location>
</feature>
<evidence type="ECO:0000313" key="3">
    <source>
        <dbReference type="EMBL" id="KAK7854491.1"/>
    </source>
</evidence>
<gene>
    <name evidence="3" type="primary">21D7_2</name>
    <name evidence="3" type="ORF">CFP56_031866</name>
</gene>
<dbReference type="EMBL" id="PKMF04000054">
    <property type="protein sequence ID" value="KAK7854491.1"/>
    <property type="molecule type" value="Genomic_DNA"/>
</dbReference>
<accession>A0AAW0LTL5</accession>
<dbReference type="GO" id="GO:0008541">
    <property type="term" value="C:proteasome regulatory particle, lid subcomplex"/>
    <property type="evidence" value="ECO:0007669"/>
    <property type="project" value="TreeGrafter"/>
</dbReference>
<evidence type="ECO:0000313" key="4">
    <source>
        <dbReference type="Proteomes" id="UP000237347"/>
    </source>
</evidence>
<dbReference type="PANTHER" id="PTHR10758:SF2">
    <property type="entry name" value="26S PROTEASOME NON-ATPASE REGULATORY SUBUNIT 3"/>
    <property type="match status" value="1"/>
</dbReference>
<dbReference type="PANTHER" id="PTHR10758">
    <property type="entry name" value="26S PROTEASOME NON-ATPASE REGULATORY SUBUNIT 3/COP9 SIGNALOSOME COMPLEX SUBUNIT 3"/>
    <property type="match status" value="1"/>
</dbReference>
<protein>
    <submittedName>
        <fullName evidence="3">26s proteasome non-atpase regulatory subunit 3</fullName>
    </submittedName>
</protein>
<sequence length="359" mass="40586">MQRIPPSAAQKAPVAALGFREKFPKGPFLCRKAWIRLCDHPLNWQILVIWSSRHVAEKFPNTFNSDWTHNLIVRLWHNVIRTGLHIISISYSRIALTDVAKLRLDSANPVADAESIVSKAIQDGVCLDFVEVIWWGGGVHFREGLFPIRMLTLMLDYGMCQTNLSFFEDGSLKAEGCEERALGQFTLLEFLDAAIEKGAKLKPIKTVKVLNPMQRNALVEAIGFRVQCNKWAIIVRLLLGEIPERTVFMQKGMEKALRPYFVLTNAVWIGDLELFRNVAEKFSNTFNSDQTHKLIVRLWHNVLMTGLHIIRISHSRFALTDVAKKLRLDSANPLAYAESIVSKAIQDGAIDATIDRANG</sequence>
<dbReference type="Pfam" id="PF01399">
    <property type="entry name" value="PCI"/>
    <property type="match status" value="2"/>
</dbReference>
<dbReference type="InterPro" id="IPR057985">
    <property type="entry name" value="TPR_PSMD3_N"/>
</dbReference>
<dbReference type="GO" id="GO:0006511">
    <property type="term" value="P:ubiquitin-dependent protein catabolic process"/>
    <property type="evidence" value="ECO:0007669"/>
    <property type="project" value="TreeGrafter"/>
</dbReference>
<feature type="domain" description="PCI" evidence="1">
    <location>
        <begin position="60"/>
        <end position="124"/>
    </location>
</feature>
<reference evidence="3 4" key="1">
    <citation type="journal article" date="2018" name="Sci. Data">
        <title>The draft genome sequence of cork oak.</title>
        <authorList>
            <person name="Ramos A.M."/>
            <person name="Usie A."/>
            <person name="Barbosa P."/>
            <person name="Barros P.M."/>
            <person name="Capote T."/>
            <person name="Chaves I."/>
            <person name="Simoes F."/>
            <person name="Abreu I."/>
            <person name="Carrasquinho I."/>
            <person name="Faro C."/>
            <person name="Guimaraes J.B."/>
            <person name="Mendonca D."/>
            <person name="Nobrega F."/>
            <person name="Rodrigues L."/>
            <person name="Saibo N.J.M."/>
            <person name="Varela M.C."/>
            <person name="Egas C."/>
            <person name="Matos J."/>
            <person name="Miguel C.M."/>
            <person name="Oliveira M.M."/>
            <person name="Ricardo C.P."/>
            <person name="Goncalves S."/>
        </authorList>
    </citation>
    <scope>NUCLEOTIDE SEQUENCE [LARGE SCALE GENOMIC DNA]</scope>
    <source>
        <strain evidence="4">cv. HL8</strain>
    </source>
</reference>